<dbReference type="InterPro" id="IPR036425">
    <property type="entry name" value="MoaB/Mog-like_dom_sf"/>
</dbReference>
<dbReference type="UniPathway" id="UPA00344"/>
<comment type="catalytic activity">
    <reaction evidence="10">
        <text>adenylyl-molybdopterin + molybdate = Mo-molybdopterin + AMP + H(+)</text>
        <dbReference type="Rhea" id="RHEA:35047"/>
        <dbReference type="ChEBI" id="CHEBI:15378"/>
        <dbReference type="ChEBI" id="CHEBI:36264"/>
        <dbReference type="ChEBI" id="CHEBI:62727"/>
        <dbReference type="ChEBI" id="CHEBI:71302"/>
        <dbReference type="ChEBI" id="CHEBI:456215"/>
        <dbReference type="EC" id="2.10.1.1"/>
    </reaction>
</comment>
<evidence type="ECO:0000259" key="12">
    <source>
        <dbReference type="SMART" id="SM00852"/>
    </source>
</evidence>
<reference evidence="13 14" key="1">
    <citation type="submission" date="2020-08" db="EMBL/GenBank/DDBJ databases">
        <title>Genomic Encyclopedia of Type Strains, Phase IV (KMG-IV): sequencing the most valuable type-strain genomes for metagenomic binning, comparative biology and taxonomic classification.</title>
        <authorList>
            <person name="Goeker M."/>
        </authorList>
    </citation>
    <scope>NUCLEOTIDE SEQUENCE [LARGE SCALE GENOMIC DNA]</scope>
    <source>
        <strain evidence="13 14">DSM 22368</strain>
    </source>
</reference>
<dbReference type="InterPro" id="IPR005110">
    <property type="entry name" value="MoeA_linker/N"/>
</dbReference>
<dbReference type="InParanoid" id="A0A7X0JVC4"/>
<feature type="domain" description="MoaB/Mog" evidence="12">
    <location>
        <begin position="189"/>
        <end position="326"/>
    </location>
</feature>
<dbReference type="FunFam" id="3.40.980.10:FF:000004">
    <property type="entry name" value="Molybdopterin molybdenumtransferase"/>
    <property type="match status" value="1"/>
</dbReference>
<dbReference type="GO" id="GO:0005829">
    <property type="term" value="C:cytosol"/>
    <property type="evidence" value="ECO:0007669"/>
    <property type="project" value="TreeGrafter"/>
</dbReference>
<dbReference type="CDD" id="cd00887">
    <property type="entry name" value="MoeA"/>
    <property type="match status" value="1"/>
</dbReference>
<evidence type="ECO:0000256" key="7">
    <source>
        <dbReference type="ARBA" id="ARBA00022723"/>
    </source>
</evidence>
<dbReference type="InterPro" id="IPR038987">
    <property type="entry name" value="MoeA-like"/>
</dbReference>
<name>A0A7X0JVC4_9GAMM</name>
<dbReference type="PANTHER" id="PTHR10192">
    <property type="entry name" value="MOLYBDOPTERIN BIOSYNTHESIS PROTEIN"/>
    <property type="match status" value="1"/>
</dbReference>
<keyword evidence="9 11" id="KW-0501">Molybdenum cofactor biosynthesis</keyword>
<evidence type="ECO:0000256" key="2">
    <source>
        <dbReference type="ARBA" id="ARBA00002901"/>
    </source>
</evidence>
<keyword evidence="8 11" id="KW-0460">Magnesium</keyword>
<dbReference type="EC" id="2.10.1.1" evidence="11"/>
<dbReference type="PROSITE" id="PS01079">
    <property type="entry name" value="MOCF_BIOSYNTHESIS_2"/>
    <property type="match status" value="1"/>
</dbReference>
<evidence type="ECO:0000313" key="13">
    <source>
        <dbReference type="EMBL" id="MBB6521976.1"/>
    </source>
</evidence>
<organism evidence="13 14">
    <name type="scientific">Pseudoteredinibacter isoporae</name>
    <dbReference type="NCBI Taxonomy" id="570281"/>
    <lineage>
        <taxon>Bacteria</taxon>
        <taxon>Pseudomonadati</taxon>
        <taxon>Pseudomonadota</taxon>
        <taxon>Gammaproteobacteria</taxon>
        <taxon>Cellvibrionales</taxon>
        <taxon>Cellvibrionaceae</taxon>
        <taxon>Pseudoteredinibacter</taxon>
    </lineage>
</organism>
<evidence type="ECO:0000256" key="3">
    <source>
        <dbReference type="ARBA" id="ARBA00005046"/>
    </source>
</evidence>
<dbReference type="Gene3D" id="2.170.190.11">
    <property type="entry name" value="Molybdopterin biosynthesis moea protein, domain 3"/>
    <property type="match status" value="1"/>
</dbReference>
<dbReference type="InterPro" id="IPR008284">
    <property type="entry name" value="MoCF_biosynth_CS"/>
</dbReference>
<evidence type="ECO:0000256" key="4">
    <source>
        <dbReference type="ARBA" id="ARBA00010763"/>
    </source>
</evidence>
<dbReference type="PANTHER" id="PTHR10192:SF5">
    <property type="entry name" value="GEPHYRIN"/>
    <property type="match status" value="1"/>
</dbReference>
<dbReference type="SUPFAM" id="SSF63867">
    <property type="entry name" value="MoeA C-terminal domain-like"/>
    <property type="match status" value="1"/>
</dbReference>
<dbReference type="GO" id="GO:0061599">
    <property type="term" value="F:molybdopterin molybdotransferase activity"/>
    <property type="evidence" value="ECO:0007669"/>
    <property type="project" value="UniProtKB-UniRule"/>
</dbReference>
<evidence type="ECO:0000313" key="14">
    <source>
        <dbReference type="Proteomes" id="UP000528457"/>
    </source>
</evidence>
<evidence type="ECO:0000256" key="6">
    <source>
        <dbReference type="ARBA" id="ARBA00022679"/>
    </source>
</evidence>
<dbReference type="Gene3D" id="2.40.340.10">
    <property type="entry name" value="MoeA, C-terminal, domain IV"/>
    <property type="match status" value="1"/>
</dbReference>
<dbReference type="GO" id="GO:0046872">
    <property type="term" value="F:metal ion binding"/>
    <property type="evidence" value="ECO:0007669"/>
    <property type="project" value="UniProtKB-UniRule"/>
</dbReference>
<dbReference type="Gene3D" id="3.40.980.10">
    <property type="entry name" value="MoaB/Mog-like domain"/>
    <property type="match status" value="1"/>
</dbReference>
<dbReference type="SUPFAM" id="SSF63882">
    <property type="entry name" value="MoeA N-terminal region -like"/>
    <property type="match status" value="1"/>
</dbReference>
<dbReference type="EMBL" id="JACHHT010000002">
    <property type="protein sequence ID" value="MBB6521976.1"/>
    <property type="molecule type" value="Genomic_DNA"/>
</dbReference>
<dbReference type="Pfam" id="PF03454">
    <property type="entry name" value="MoeA_C"/>
    <property type="match status" value="1"/>
</dbReference>
<dbReference type="FunCoup" id="A0A7X0JVC4">
    <property type="interactions" value="606"/>
</dbReference>
<sequence>MSSSEVTCEAPSLKPLEDALAELLASVAPLDRRELRQIHDTQDCILAEDIHSNIDVPGFDNSAMDGYALHIGSEHAEAGENFRLVGQAFAGQSHHGAVAPGECIRIMTGAEVPSDCNAVVMQEQCSVDGDTIHVQNSVKLGNNIRLRGNDIAEGDSVLKQGQRLNPAKLGVLASLGIAEVQVFKPLTVALFASGDELRAPDEPLDPGCIYESNRFVVQGMLQRLGMKVMNLGIIKDDPAALEEAFLKAAATADAIVCSGGVSVGDADHTKDVLAKVGQVEMWKLAIKPGKPFAFGRVQGIPFFGLPGNPSSAAITFHQLALPCLCKLNGELTPHSLSLQLAAPQAIRKRSGRTDFQRGVLTYDNNGQLQLEVFNQQSSGMLSTLAAANCYIKIERERGDVTAGEDIEVIPFDRWMI</sequence>
<comment type="similarity">
    <text evidence="4 11">Belongs to the MoeA family.</text>
</comment>
<dbReference type="NCBIfam" id="TIGR00177">
    <property type="entry name" value="molyb_syn"/>
    <property type="match status" value="1"/>
</dbReference>
<gene>
    <name evidence="13" type="ORF">HNR48_002261</name>
</gene>
<dbReference type="AlphaFoldDB" id="A0A7X0JVC4"/>
<comment type="caution">
    <text evidence="13">The sequence shown here is derived from an EMBL/GenBank/DDBJ whole genome shotgun (WGS) entry which is preliminary data.</text>
</comment>
<dbReference type="InterPro" id="IPR001453">
    <property type="entry name" value="MoaB/Mog_dom"/>
</dbReference>
<dbReference type="InterPro" id="IPR036688">
    <property type="entry name" value="MoeA_C_domain_IV_sf"/>
</dbReference>
<evidence type="ECO:0000256" key="1">
    <source>
        <dbReference type="ARBA" id="ARBA00001946"/>
    </source>
</evidence>
<comment type="cofactor">
    <cofactor evidence="1 11">
        <name>Mg(2+)</name>
        <dbReference type="ChEBI" id="CHEBI:18420"/>
    </cofactor>
</comment>
<evidence type="ECO:0000256" key="10">
    <source>
        <dbReference type="ARBA" id="ARBA00047317"/>
    </source>
</evidence>
<dbReference type="Gene3D" id="3.90.105.10">
    <property type="entry name" value="Molybdopterin biosynthesis moea protein, domain 2"/>
    <property type="match status" value="1"/>
</dbReference>
<dbReference type="Proteomes" id="UP000528457">
    <property type="component" value="Unassembled WGS sequence"/>
</dbReference>
<dbReference type="NCBIfam" id="NF045515">
    <property type="entry name" value="Glp_gephyrin"/>
    <property type="match status" value="1"/>
</dbReference>
<keyword evidence="5 11" id="KW-0500">Molybdenum</keyword>
<dbReference type="Pfam" id="PF03453">
    <property type="entry name" value="MoeA_N"/>
    <property type="match status" value="1"/>
</dbReference>
<keyword evidence="7 11" id="KW-0479">Metal-binding</keyword>
<dbReference type="SUPFAM" id="SSF53218">
    <property type="entry name" value="Molybdenum cofactor biosynthesis proteins"/>
    <property type="match status" value="1"/>
</dbReference>
<dbReference type="RefSeq" id="WP_166847059.1">
    <property type="nucleotide sequence ID" value="NZ_JAAONY010000002.1"/>
</dbReference>
<dbReference type="SMART" id="SM00852">
    <property type="entry name" value="MoCF_biosynth"/>
    <property type="match status" value="1"/>
</dbReference>
<proteinExistence type="inferred from homology"/>
<evidence type="ECO:0000256" key="5">
    <source>
        <dbReference type="ARBA" id="ARBA00022505"/>
    </source>
</evidence>
<comment type="function">
    <text evidence="2 11">Catalyzes the insertion of molybdate into adenylated molybdopterin with the concomitant release of AMP.</text>
</comment>
<keyword evidence="14" id="KW-1185">Reference proteome</keyword>
<dbReference type="Pfam" id="PF00994">
    <property type="entry name" value="MoCF_biosynth"/>
    <property type="match status" value="1"/>
</dbReference>
<dbReference type="InterPro" id="IPR036135">
    <property type="entry name" value="MoeA_linker/N_sf"/>
</dbReference>
<evidence type="ECO:0000256" key="11">
    <source>
        <dbReference type="RuleBase" id="RU365090"/>
    </source>
</evidence>
<dbReference type="InterPro" id="IPR005111">
    <property type="entry name" value="MoeA_C_domain_IV"/>
</dbReference>
<comment type="pathway">
    <text evidence="3 11">Cofactor biosynthesis; molybdopterin biosynthesis.</text>
</comment>
<evidence type="ECO:0000256" key="9">
    <source>
        <dbReference type="ARBA" id="ARBA00023150"/>
    </source>
</evidence>
<keyword evidence="6 11" id="KW-0808">Transferase</keyword>
<evidence type="ECO:0000256" key="8">
    <source>
        <dbReference type="ARBA" id="ARBA00022842"/>
    </source>
</evidence>
<dbReference type="GO" id="GO:0006777">
    <property type="term" value="P:Mo-molybdopterin cofactor biosynthetic process"/>
    <property type="evidence" value="ECO:0007669"/>
    <property type="project" value="UniProtKB-UniRule"/>
</dbReference>
<protein>
    <recommendedName>
        <fullName evidence="11">Molybdopterin molybdenumtransferase</fullName>
        <ecNumber evidence="11">2.10.1.1</ecNumber>
    </recommendedName>
</protein>
<accession>A0A7X0JVC4</accession>